<feature type="region of interest" description="Disordered" evidence="2">
    <location>
        <begin position="1"/>
        <end position="93"/>
    </location>
</feature>
<dbReference type="SUPFAM" id="SSF57756">
    <property type="entry name" value="Retrovirus zinc finger-like domains"/>
    <property type="match status" value="1"/>
</dbReference>
<feature type="compositionally biased region" description="Polar residues" evidence="2">
    <location>
        <begin position="140"/>
        <end position="154"/>
    </location>
</feature>
<dbReference type="PROSITE" id="PS50158">
    <property type="entry name" value="ZF_CCHC"/>
    <property type="match status" value="1"/>
</dbReference>
<feature type="region of interest" description="Disordered" evidence="2">
    <location>
        <begin position="111"/>
        <end position="154"/>
    </location>
</feature>
<proteinExistence type="predicted"/>
<feature type="compositionally biased region" description="Basic residues" evidence="2">
    <location>
        <begin position="47"/>
        <end position="69"/>
    </location>
</feature>
<evidence type="ECO:0000256" key="2">
    <source>
        <dbReference type="SAM" id="MobiDB-lite"/>
    </source>
</evidence>
<evidence type="ECO:0000256" key="1">
    <source>
        <dbReference type="PROSITE-ProRule" id="PRU00047"/>
    </source>
</evidence>
<dbReference type="AlphaFoldDB" id="A0AAD8TY90"/>
<dbReference type="EMBL" id="JAUUTY010000001">
    <property type="protein sequence ID" value="KAK1694284.1"/>
    <property type="molecule type" value="Genomic_DNA"/>
</dbReference>
<keyword evidence="5" id="KW-1185">Reference proteome</keyword>
<feature type="domain" description="CCHC-type" evidence="3">
    <location>
        <begin position="102"/>
        <end position="117"/>
    </location>
</feature>
<gene>
    <name evidence="4" type="ORF">QYE76_010981</name>
</gene>
<dbReference type="InterPro" id="IPR036875">
    <property type="entry name" value="Znf_CCHC_sf"/>
</dbReference>
<dbReference type="GO" id="GO:0003676">
    <property type="term" value="F:nucleic acid binding"/>
    <property type="evidence" value="ECO:0007669"/>
    <property type="project" value="InterPro"/>
</dbReference>
<keyword evidence="1" id="KW-0862">Zinc</keyword>
<evidence type="ECO:0000313" key="5">
    <source>
        <dbReference type="Proteomes" id="UP001231189"/>
    </source>
</evidence>
<reference evidence="4" key="1">
    <citation type="submission" date="2023-07" db="EMBL/GenBank/DDBJ databases">
        <title>A chromosome-level genome assembly of Lolium multiflorum.</title>
        <authorList>
            <person name="Chen Y."/>
            <person name="Copetti D."/>
            <person name="Kolliker R."/>
            <person name="Studer B."/>
        </authorList>
    </citation>
    <scope>NUCLEOTIDE SEQUENCE</scope>
    <source>
        <strain evidence="4">02402/16</strain>
        <tissue evidence="4">Leaf</tissue>
    </source>
</reference>
<accession>A0AAD8TY90</accession>
<dbReference type="Pfam" id="PF00098">
    <property type="entry name" value="zf-CCHC"/>
    <property type="match status" value="1"/>
</dbReference>
<evidence type="ECO:0000259" key="3">
    <source>
        <dbReference type="PROSITE" id="PS50158"/>
    </source>
</evidence>
<sequence>MKEVEKRKRKHSYDKHGSGPPHKMRSYGEGSGGSGYHKYGNNDGGSKHQHHNGNGHHHNGHKSYHHHNNSGKSNGSHHGNGNGHNNSNGHRFVKKDISQVGCFKCRKTGHYANECPEKESRKQRRPKRQGSRTHSAKDMLTTSMWRNYMMNPTQ</sequence>
<keyword evidence="1" id="KW-0863">Zinc-finger</keyword>
<comment type="caution">
    <text evidence="4">The sequence shown here is derived from an EMBL/GenBank/DDBJ whole genome shotgun (WGS) entry which is preliminary data.</text>
</comment>
<dbReference type="Gene3D" id="4.10.60.10">
    <property type="entry name" value="Zinc finger, CCHC-type"/>
    <property type="match status" value="1"/>
</dbReference>
<dbReference type="SMART" id="SM00343">
    <property type="entry name" value="ZnF_C2HC"/>
    <property type="match status" value="1"/>
</dbReference>
<protein>
    <recommendedName>
        <fullName evidence="3">CCHC-type domain-containing protein</fullName>
    </recommendedName>
</protein>
<name>A0AAD8TY90_LOLMU</name>
<organism evidence="4 5">
    <name type="scientific">Lolium multiflorum</name>
    <name type="common">Italian ryegrass</name>
    <name type="synonym">Lolium perenne subsp. multiflorum</name>
    <dbReference type="NCBI Taxonomy" id="4521"/>
    <lineage>
        <taxon>Eukaryota</taxon>
        <taxon>Viridiplantae</taxon>
        <taxon>Streptophyta</taxon>
        <taxon>Embryophyta</taxon>
        <taxon>Tracheophyta</taxon>
        <taxon>Spermatophyta</taxon>
        <taxon>Magnoliopsida</taxon>
        <taxon>Liliopsida</taxon>
        <taxon>Poales</taxon>
        <taxon>Poaceae</taxon>
        <taxon>BOP clade</taxon>
        <taxon>Pooideae</taxon>
        <taxon>Poodae</taxon>
        <taxon>Poeae</taxon>
        <taxon>Poeae Chloroplast Group 2 (Poeae type)</taxon>
        <taxon>Loliodinae</taxon>
        <taxon>Loliinae</taxon>
        <taxon>Lolium</taxon>
    </lineage>
</organism>
<dbReference type="GO" id="GO:0008270">
    <property type="term" value="F:zinc ion binding"/>
    <property type="evidence" value="ECO:0007669"/>
    <property type="project" value="UniProtKB-KW"/>
</dbReference>
<keyword evidence="1" id="KW-0479">Metal-binding</keyword>
<feature type="compositionally biased region" description="Basic residues" evidence="2">
    <location>
        <begin position="121"/>
        <end position="131"/>
    </location>
</feature>
<dbReference type="InterPro" id="IPR001878">
    <property type="entry name" value="Znf_CCHC"/>
</dbReference>
<feature type="compositionally biased region" description="Low complexity" evidence="2">
    <location>
        <begin position="70"/>
        <end position="90"/>
    </location>
</feature>
<dbReference type="Proteomes" id="UP001231189">
    <property type="component" value="Unassembled WGS sequence"/>
</dbReference>
<evidence type="ECO:0000313" key="4">
    <source>
        <dbReference type="EMBL" id="KAK1694284.1"/>
    </source>
</evidence>